<dbReference type="AlphaFoldDB" id="A0A810N7V0"/>
<dbReference type="GO" id="GO:0005524">
    <property type="term" value="F:ATP binding"/>
    <property type="evidence" value="ECO:0007669"/>
    <property type="project" value="UniProtKB-KW"/>
</dbReference>
<dbReference type="PANTHER" id="PTHR24221">
    <property type="entry name" value="ATP-BINDING CASSETTE SUB-FAMILY B"/>
    <property type="match status" value="1"/>
</dbReference>
<dbReference type="InterPro" id="IPR003439">
    <property type="entry name" value="ABC_transporter-like_ATP-bd"/>
</dbReference>
<keyword evidence="2" id="KW-0813">Transport</keyword>
<dbReference type="PROSITE" id="PS50893">
    <property type="entry name" value="ABC_TRANSPORTER_2"/>
    <property type="match status" value="1"/>
</dbReference>
<keyword evidence="7" id="KW-0067">ATP-binding</keyword>
<evidence type="ECO:0000256" key="1">
    <source>
        <dbReference type="ARBA" id="ARBA00004429"/>
    </source>
</evidence>
<comment type="similarity">
    <text evidence="10">Belongs to the ABC transporter superfamily. Siderophore-Fe(3+) uptake transporter (SIUT) (TC 3.A.1.21) family.</text>
</comment>
<dbReference type="Gene3D" id="3.40.50.300">
    <property type="entry name" value="P-loop containing nucleotide triphosphate hydrolases"/>
    <property type="match status" value="1"/>
</dbReference>
<name>A0A810N7V0_9ACTN</name>
<dbReference type="Proteomes" id="UP000680866">
    <property type="component" value="Chromosome"/>
</dbReference>
<keyword evidence="4" id="KW-0997">Cell inner membrane</keyword>
<dbReference type="InterPro" id="IPR003593">
    <property type="entry name" value="AAA+_ATPase"/>
</dbReference>
<keyword evidence="8 11" id="KW-1133">Transmembrane helix</keyword>
<evidence type="ECO:0000256" key="10">
    <source>
        <dbReference type="ARBA" id="ARBA00023455"/>
    </source>
</evidence>
<evidence type="ECO:0000256" key="6">
    <source>
        <dbReference type="ARBA" id="ARBA00022741"/>
    </source>
</evidence>
<dbReference type="GO" id="GO:0016887">
    <property type="term" value="F:ATP hydrolysis activity"/>
    <property type="evidence" value="ECO:0007669"/>
    <property type="project" value="InterPro"/>
</dbReference>
<evidence type="ECO:0000259" key="12">
    <source>
        <dbReference type="PROSITE" id="PS50893"/>
    </source>
</evidence>
<protein>
    <submittedName>
        <fullName evidence="13">Multidrug ABC transporter permease</fullName>
    </submittedName>
</protein>
<evidence type="ECO:0000313" key="14">
    <source>
        <dbReference type="Proteomes" id="UP000680866"/>
    </source>
</evidence>
<organism evidence="13 14">
    <name type="scientific">Polymorphospora rubra</name>
    <dbReference type="NCBI Taxonomy" id="338584"/>
    <lineage>
        <taxon>Bacteria</taxon>
        <taxon>Bacillati</taxon>
        <taxon>Actinomycetota</taxon>
        <taxon>Actinomycetes</taxon>
        <taxon>Micromonosporales</taxon>
        <taxon>Micromonosporaceae</taxon>
        <taxon>Polymorphospora</taxon>
    </lineage>
</organism>
<dbReference type="InterPro" id="IPR039421">
    <property type="entry name" value="Type_1_exporter"/>
</dbReference>
<dbReference type="InterPro" id="IPR017871">
    <property type="entry name" value="ABC_transporter-like_CS"/>
</dbReference>
<dbReference type="InterPro" id="IPR027417">
    <property type="entry name" value="P-loop_NTPase"/>
</dbReference>
<feature type="transmembrane region" description="Helical" evidence="11">
    <location>
        <begin position="285"/>
        <end position="304"/>
    </location>
</feature>
<proteinExistence type="inferred from homology"/>
<evidence type="ECO:0000256" key="4">
    <source>
        <dbReference type="ARBA" id="ARBA00022519"/>
    </source>
</evidence>
<feature type="transmembrane region" description="Helical" evidence="11">
    <location>
        <begin position="43"/>
        <end position="72"/>
    </location>
</feature>
<evidence type="ECO:0000256" key="11">
    <source>
        <dbReference type="SAM" id="Phobius"/>
    </source>
</evidence>
<dbReference type="PANTHER" id="PTHR24221:SF654">
    <property type="entry name" value="ATP-BINDING CASSETTE SUB-FAMILY B MEMBER 6"/>
    <property type="match status" value="1"/>
</dbReference>
<sequence length="633" mass="68189">MPNDAPAHPRRRDRIRAAVAHAGAVARPRWEIAKLIPTAGWPLAAALTLFNIVFGLLPVAFVVATSVLLGQVPAAVTGGADSPAWADMMLAFWVAAAAFVGQQVLAPLQTALGELVARRVDGRVTRMLMAASLRSPTVAPLEDPRLLNELGDAGRELEHGFTSPGKACAGLLALVARYVQLTGYVVLIGLFFSWPMGVAVAAVVMFLRHGQRGGLRRYSQVGRIIAADRRRSDYLRDIGAGAPGGKEIRVFGLVDWLADRYRDAYMKWIVLVWAARRRVFLKPHLWMTGAALLVTATLLGAVGAEAAGTLPLTNLVLTLQAVLAALRLGEQYPESDVPTQFGMNAYDAVRTFDASVRAMTPATGTDAGTGVDRPATAIHFDDVGFGYQGENRTVFDGLDLTIPVGRSTAIVGVNGAGKTTLVKLLTRLQEPTKGSVRVDGVDVRELPVDDWRRHIAVIFQDYLRHDLSAAENIGFGAVEHLADRDGIRAAAGAAGILDTLDGLPRGLDSPLARHLEAGVDLSGGQWQRVAIARALFALRHGASILVLDEPTANLDVRAEAQFYDEFVRLTEGMTTILVSHRFSTVRHADNIVVLEQGRVAEQGSHDELVRLGGRYAELFRLQASRFTDDVEAS</sequence>
<dbReference type="EMBL" id="AP023359">
    <property type="protein sequence ID" value="BCJ68229.1"/>
    <property type="molecule type" value="Genomic_DNA"/>
</dbReference>
<feature type="domain" description="ABC transporter" evidence="12">
    <location>
        <begin position="378"/>
        <end position="621"/>
    </location>
</feature>
<dbReference type="SUPFAM" id="SSF90123">
    <property type="entry name" value="ABC transporter transmembrane region"/>
    <property type="match status" value="1"/>
</dbReference>
<dbReference type="FunFam" id="3.40.50.300:FF:000221">
    <property type="entry name" value="Multidrug ABC transporter ATP-binding protein"/>
    <property type="match status" value="1"/>
</dbReference>
<dbReference type="GO" id="GO:0005886">
    <property type="term" value="C:plasma membrane"/>
    <property type="evidence" value="ECO:0007669"/>
    <property type="project" value="UniProtKB-SubCell"/>
</dbReference>
<dbReference type="Pfam" id="PF00005">
    <property type="entry name" value="ABC_tran"/>
    <property type="match status" value="1"/>
</dbReference>
<dbReference type="SUPFAM" id="SSF52540">
    <property type="entry name" value="P-loop containing nucleoside triphosphate hydrolases"/>
    <property type="match status" value="1"/>
</dbReference>
<evidence type="ECO:0000256" key="5">
    <source>
        <dbReference type="ARBA" id="ARBA00022692"/>
    </source>
</evidence>
<keyword evidence="9 11" id="KW-0472">Membrane</keyword>
<gene>
    <name evidence="13" type="ORF">Prubr_52500</name>
</gene>
<reference evidence="13" key="1">
    <citation type="submission" date="2020-08" db="EMBL/GenBank/DDBJ databases">
        <title>Whole genome shotgun sequence of Polymorphospora rubra NBRC 101157.</title>
        <authorList>
            <person name="Komaki H."/>
            <person name="Tamura T."/>
        </authorList>
    </citation>
    <scope>NUCLEOTIDE SEQUENCE</scope>
    <source>
        <strain evidence="13">NBRC 101157</strain>
    </source>
</reference>
<comment type="subcellular location">
    <subcellularLocation>
        <location evidence="1">Cell inner membrane</location>
        <topology evidence="1">Multi-pass membrane protein</topology>
    </subcellularLocation>
</comment>
<evidence type="ECO:0000256" key="3">
    <source>
        <dbReference type="ARBA" id="ARBA00022475"/>
    </source>
</evidence>
<accession>A0A810N7V0</accession>
<dbReference type="SMART" id="SM00382">
    <property type="entry name" value="AAA"/>
    <property type="match status" value="1"/>
</dbReference>
<keyword evidence="14" id="KW-1185">Reference proteome</keyword>
<evidence type="ECO:0000256" key="7">
    <source>
        <dbReference type="ARBA" id="ARBA00022840"/>
    </source>
</evidence>
<dbReference type="PROSITE" id="PS00211">
    <property type="entry name" value="ABC_TRANSPORTER_1"/>
    <property type="match status" value="1"/>
</dbReference>
<dbReference type="RefSeq" id="WP_246567639.1">
    <property type="nucleotide sequence ID" value="NZ_AP023359.1"/>
</dbReference>
<keyword evidence="3" id="KW-1003">Cell membrane</keyword>
<dbReference type="Gene3D" id="1.20.1560.10">
    <property type="entry name" value="ABC transporter type 1, transmembrane domain"/>
    <property type="match status" value="1"/>
</dbReference>
<dbReference type="GO" id="GO:0034040">
    <property type="term" value="F:ATPase-coupled lipid transmembrane transporter activity"/>
    <property type="evidence" value="ECO:0007669"/>
    <property type="project" value="TreeGrafter"/>
</dbReference>
<evidence type="ECO:0000256" key="2">
    <source>
        <dbReference type="ARBA" id="ARBA00022448"/>
    </source>
</evidence>
<dbReference type="InterPro" id="IPR036640">
    <property type="entry name" value="ABC1_TM_sf"/>
</dbReference>
<evidence type="ECO:0000256" key="8">
    <source>
        <dbReference type="ARBA" id="ARBA00022989"/>
    </source>
</evidence>
<evidence type="ECO:0000313" key="13">
    <source>
        <dbReference type="EMBL" id="BCJ68229.1"/>
    </source>
</evidence>
<feature type="transmembrane region" description="Helical" evidence="11">
    <location>
        <begin position="84"/>
        <end position="105"/>
    </location>
</feature>
<keyword evidence="6" id="KW-0547">Nucleotide-binding</keyword>
<feature type="transmembrane region" description="Helical" evidence="11">
    <location>
        <begin position="181"/>
        <end position="207"/>
    </location>
</feature>
<evidence type="ECO:0000256" key="9">
    <source>
        <dbReference type="ARBA" id="ARBA00023136"/>
    </source>
</evidence>
<dbReference type="KEGG" id="pry:Prubr_52500"/>
<keyword evidence="5 11" id="KW-0812">Transmembrane</keyword>